<dbReference type="EMBL" id="VSSQ01002192">
    <property type="protein sequence ID" value="MPM13910.1"/>
    <property type="molecule type" value="Genomic_DNA"/>
</dbReference>
<organism evidence="2">
    <name type="scientific">bioreactor metagenome</name>
    <dbReference type="NCBI Taxonomy" id="1076179"/>
    <lineage>
        <taxon>unclassified sequences</taxon>
        <taxon>metagenomes</taxon>
        <taxon>ecological metagenomes</taxon>
    </lineage>
</organism>
<protein>
    <recommendedName>
        <fullName evidence="1">Bacterial sugar transferase domain-containing protein</fullName>
    </recommendedName>
</protein>
<name>A0A644XCG2_9ZZZZ</name>
<reference evidence="2" key="1">
    <citation type="submission" date="2019-08" db="EMBL/GenBank/DDBJ databases">
        <authorList>
            <person name="Kucharzyk K."/>
            <person name="Murdoch R.W."/>
            <person name="Higgins S."/>
            <person name="Loffler F."/>
        </authorList>
    </citation>
    <scope>NUCLEOTIDE SEQUENCE</scope>
</reference>
<dbReference type="PANTHER" id="PTHR30576:SF0">
    <property type="entry name" value="UNDECAPRENYL-PHOSPHATE N-ACETYLGALACTOSAMINYL 1-PHOSPHATE TRANSFERASE-RELATED"/>
    <property type="match status" value="1"/>
</dbReference>
<gene>
    <name evidence="2" type="ORF">SDC9_60270</name>
</gene>
<evidence type="ECO:0000313" key="2">
    <source>
        <dbReference type="EMBL" id="MPM13910.1"/>
    </source>
</evidence>
<dbReference type="InterPro" id="IPR003362">
    <property type="entry name" value="Bact_transf"/>
</dbReference>
<evidence type="ECO:0000259" key="1">
    <source>
        <dbReference type="Pfam" id="PF02397"/>
    </source>
</evidence>
<dbReference type="PANTHER" id="PTHR30576">
    <property type="entry name" value="COLANIC BIOSYNTHESIS UDP-GLUCOSE LIPID CARRIER TRANSFERASE"/>
    <property type="match status" value="1"/>
</dbReference>
<dbReference type="AlphaFoldDB" id="A0A644XCG2"/>
<proteinExistence type="predicted"/>
<accession>A0A644XCG2</accession>
<comment type="caution">
    <text evidence="2">The sequence shown here is derived from an EMBL/GenBank/DDBJ whole genome shotgun (WGS) entry which is preliminary data.</text>
</comment>
<sequence length="182" mass="21351">MLFCLFPFFVVLAILIKMDSDGEVFFRQVRVTQYGRQFRIYKFRTMVKDAESIGTQVTTHQDIRVTRIGKRLRGCRLDELPQLINVLKGDMSFVGTRPEVSRYVEQYSEEMMATLLLPAGITSIASIEYKDEEKLLSNCYHVDETYANEVLPEKMKWNLDSIINFNFFNDIRTMIRTVTIMF</sequence>
<dbReference type="Pfam" id="PF02397">
    <property type="entry name" value="Bac_transf"/>
    <property type="match status" value="1"/>
</dbReference>
<feature type="domain" description="Bacterial sugar transferase" evidence="1">
    <location>
        <begin position="2"/>
        <end position="182"/>
    </location>
</feature>
<dbReference type="GO" id="GO:0016780">
    <property type="term" value="F:phosphotransferase activity, for other substituted phosphate groups"/>
    <property type="evidence" value="ECO:0007669"/>
    <property type="project" value="TreeGrafter"/>
</dbReference>